<protein>
    <submittedName>
        <fullName evidence="1">Uncharacterized protein</fullName>
    </submittedName>
</protein>
<sequence length="89" mass="9577">MSESTATTLPVHGEVFIDARGGDRSLRVSWHPDAGVAVLSIWRDSVCVASLRMRARDVPVLIDVLSAGLGADRLAMPEDEDQPRGRHAG</sequence>
<evidence type="ECO:0000313" key="1">
    <source>
        <dbReference type="EMBL" id="MFC3766890.1"/>
    </source>
</evidence>
<proteinExistence type="predicted"/>
<organism evidence="1 2">
    <name type="scientific">Tenggerimyces flavus</name>
    <dbReference type="NCBI Taxonomy" id="1708749"/>
    <lineage>
        <taxon>Bacteria</taxon>
        <taxon>Bacillati</taxon>
        <taxon>Actinomycetota</taxon>
        <taxon>Actinomycetes</taxon>
        <taxon>Propionibacteriales</taxon>
        <taxon>Nocardioidaceae</taxon>
        <taxon>Tenggerimyces</taxon>
    </lineage>
</organism>
<dbReference type="EMBL" id="JBHRZH010000062">
    <property type="protein sequence ID" value="MFC3766890.1"/>
    <property type="molecule type" value="Genomic_DNA"/>
</dbReference>
<keyword evidence="2" id="KW-1185">Reference proteome</keyword>
<comment type="caution">
    <text evidence="1">The sequence shown here is derived from an EMBL/GenBank/DDBJ whole genome shotgun (WGS) entry which is preliminary data.</text>
</comment>
<evidence type="ECO:0000313" key="2">
    <source>
        <dbReference type="Proteomes" id="UP001595699"/>
    </source>
</evidence>
<name>A0ABV7YSL0_9ACTN</name>
<accession>A0ABV7YSL0</accession>
<gene>
    <name evidence="1" type="ORF">ACFOUW_39105</name>
</gene>
<dbReference type="Proteomes" id="UP001595699">
    <property type="component" value="Unassembled WGS sequence"/>
</dbReference>
<reference evidence="2" key="1">
    <citation type="journal article" date="2019" name="Int. J. Syst. Evol. Microbiol.">
        <title>The Global Catalogue of Microorganisms (GCM) 10K type strain sequencing project: providing services to taxonomists for standard genome sequencing and annotation.</title>
        <authorList>
            <consortium name="The Broad Institute Genomics Platform"/>
            <consortium name="The Broad Institute Genome Sequencing Center for Infectious Disease"/>
            <person name="Wu L."/>
            <person name="Ma J."/>
        </authorList>
    </citation>
    <scope>NUCLEOTIDE SEQUENCE [LARGE SCALE GENOMIC DNA]</scope>
    <source>
        <strain evidence="2">CGMCC 4.7241</strain>
    </source>
</reference>
<dbReference type="RefSeq" id="WP_205115980.1">
    <property type="nucleotide sequence ID" value="NZ_JAFBCM010000001.1"/>
</dbReference>